<dbReference type="EC" id="1.1.3.8" evidence="2"/>
<dbReference type="OrthoDB" id="2445260at2"/>
<feature type="domain" description="Alanine racemase N-terminal" evidence="1">
    <location>
        <begin position="50"/>
        <end position="241"/>
    </location>
</feature>
<dbReference type="Proteomes" id="UP000195787">
    <property type="component" value="Unassembled WGS sequence"/>
</dbReference>
<evidence type="ECO:0000313" key="2">
    <source>
        <dbReference type="EMBL" id="SJM66020.1"/>
    </source>
</evidence>
<dbReference type="GO" id="GO:0050105">
    <property type="term" value="F:L-gulonolactone oxidase activity"/>
    <property type="evidence" value="ECO:0007669"/>
    <property type="project" value="UniProtKB-EC"/>
</dbReference>
<dbReference type="InterPro" id="IPR001608">
    <property type="entry name" value="Ala_racemase_N"/>
</dbReference>
<dbReference type="RefSeq" id="WP_086992595.1">
    <property type="nucleotide sequence ID" value="NZ_FUHU01000043.1"/>
</dbReference>
<dbReference type="CDD" id="cd06813">
    <property type="entry name" value="PLPDE_III_DSD_D-TA_like_2"/>
    <property type="match status" value="1"/>
</dbReference>
<protein>
    <submittedName>
        <fullName evidence="2">L-gulono-1,4-lactone oxidase</fullName>
        <ecNumber evidence="2">1.1.3.8</ecNumber>
    </submittedName>
</protein>
<dbReference type="PANTHER" id="PTHR28004">
    <property type="entry name" value="ZGC:162816-RELATED"/>
    <property type="match status" value="1"/>
</dbReference>
<dbReference type="EMBL" id="FUHU01000043">
    <property type="protein sequence ID" value="SJM66020.1"/>
    <property type="molecule type" value="Genomic_DNA"/>
</dbReference>
<dbReference type="Pfam" id="PF01168">
    <property type="entry name" value="Ala_racemase_N"/>
    <property type="match status" value="1"/>
</dbReference>
<proteinExistence type="predicted"/>
<organism evidence="2 3">
    <name type="scientific">Agrococcus casei LMG 22410</name>
    <dbReference type="NCBI Taxonomy" id="1255656"/>
    <lineage>
        <taxon>Bacteria</taxon>
        <taxon>Bacillati</taxon>
        <taxon>Actinomycetota</taxon>
        <taxon>Actinomycetes</taxon>
        <taxon>Micrococcales</taxon>
        <taxon>Microbacteriaceae</taxon>
        <taxon>Agrococcus</taxon>
    </lineage>
</organism>
<name>A0A1R4GCV0_9MICO</name>
<dbReference type="GeneID" id="303173735"/>
<dbReference type="GO" id="GO:0036088">
    <property type="term" value="P:D-serine catabolic process"/>
    <property type="evidence" value="ECO:0007669"/>
    <property type="project" value="TreeGrafter"/>
</dbReference>
<dbReference type="AlphaFoldDB" id="A0A1R4GCV0"/>
<keyword evidence="2" id="KW-0560">Oxidoreductase</keyword>
<dbReference type="GO" id="GO:0008721">
    <property type="term" value="F:D-serine ammonia-lyase activity"/>
    <property type="evidence" value="ECO:0007669"/>
    <property type="project" value="TreeGrafter"/>
</dbReference>
<accession>A0A1R4GCV0</accession>
<dbReference type="InterPro" id="IPR029066">
    <property type="entry name" value="PLP-binding_barrel"/>
</dbReference>
<evidence type="ECO:0000259" key="1">
    <source>
        <dbReference type="Pfam" id="PF01168"/>
    </source>
</evidence>
<reference evidence="2 3" key="1">
    <citation type="submission" date="2017-02" db="EMBL/GenBank/DDBJ databases">
        <authorList>
            <person name="Peterson S.W."/>
        </authorList>
    </citation>
    <scope>NUCLEOTIDE SEQUENCE [LARGE SCALE GENOMIC DNA]</scope>
    <source>
        <strain evidence="2 3">LMG 22410</strain>
    </source>
</reference>
<gene>
    <name evidence="2" type="ORF">CZ674_10980</name>
</gene>
<dbReference type="PANTHER" id="PTHR28004:SF2">
    <property type="entry name" value="D-SERINE DEHYDRATASE"/>
    <property type="match status" value="1"/>
</dbReference>
<dbReference type="Gene3D" id="3.20.20.10">
    <property type="entry name" value="Alanine racemase"/>
    <property type="match status" value="1"/>
</dbReference>
<evidence type="ECO:0000313" key="3">
    <source>
        <dbReference type="Proteomes" id="UP000195787"/>
    </source>
</evidence>
<keyword evidence="3" id="KW-1185">Reference proteome</keyword>
<dbReference type="InterPro" id="IPR051466">
    <property type="entry name" value="D-amino_acid_metab_enzyme"/>
</dbReference>
<dbReference type="SUPFAM" id="SSF51419">
    <property type="entry name" value="PLP-binding barrel"/>
    <property type="match status" value="1"/>
</dbReference>
<sequence>MDSHGIDSHGTEAHSIESHRGVRGADIGCSQHWRALQLATEHLPAPVAAISVEALEANAASIRARASGTPIRVASKSIRVRDVLRRLDREDWTQGILAFSLAEAIWLSDEFDDLLVAYPQTDRTAYRELAGNETAAARVTVMIDSVDHLDFIDSVVPPSGRREIRVAIDLDASWKGPLGHIGVFRSPVHSPQDARALAEAVVARPGFRLVGLMAYEAQIAGVGDKPKNAVMAQMLPRMQRLSAAELRERRGETVRLIREIADLEFVNGGGTGSIESTASETAVTDVAAGSGFFGPHLFDTYAGFTPQPAVGFALDVVRKPADDVVTCFGGGWIASGPAADDRLPQPVYPGGLKYLPREGAGEVQTPLRGNAARGLRIGDRVWMRHTKSGEVCEHANALQAVEGGAVVAEWPTYRGEGKVFA</sequence>